<protein>
    <recommendedName>
        <fullName evidence="4">DUF2892 domain-containing protein</fullName>
    </recommendedName>
</protein>
<sequence>MKKSTKILFSLFIFIGSIYFFWNKNYLLGIILIIFGLFPIFFYFRNEFLLLAFFKIKKKNMKGLKKSLDCIKNPKLQLTKNQMAYYYFLRGILYSESNIHQSENYMQKAIDFGLKFKQNIAIAKLNLAIYSLSIGNKKKAELLLSEAKKMDIRGLLHDQIQIIKIQMKKMNLGDKQNPYIRKNYLK</sequence>
<organism evidence="2 3">
    <name type="scientific">Blattabacterium punctulatus</name>
    <dbReference type="NCBI Taxonomy" id="164514"/>
    <lineage>
        <taxon>Bacteria</taxon>
        <taxon>Pseudomonadati</taxon>
        <taxon>Bacteroidota</taxon>
        <taxon>Flavobacteriia</taxon>
        <taxon>Flavobacteriales</taxon>
        <taxon>Blattabacteriaceae</taxon>
        <taxon>Blattabacterium</taxon>
    </lineage>
</organism>
<dbReference type="InterPro" id="IPR011990">
    <property type="entry name" value="TPR-like_helical_dom_sf"/>
</dbReference>
<keyword evidence="1" id="KW-0472">Membrane</keyword>
<dbReference type="RefSeq" id="WP_110495428.1">
    <property type="nucleotide sequence ID" value="NZ_CP029811.1"/>
</dbReference>
<keyword evidence="1" id="KW-0812">Transmembrane</keyword>
<evidence type="ECO:0000313" key="2">
    <source>
        <dbReference type="EMBL" id="AWU40065.1"/>
    </source>
</evidence>
<feature type="transmembrane region" description="Helical" evidence="1">
    <location>
        <begin position="7"/>
        <end position="22"/>
    </location>
</feature>
<keyword evidence="1" id="KW-1133">Transmembrane helix</keyword>
<evidence type="ECO:0008006" key="4">
    <source>
        <dbReference type="Google" id="ProtNLM"/>
    </source>
</evidence>
<name>A0ABM6WNR3_9FLAO</name>
<feature type="transmembrane region" description="Helical" evidence="1">
    <location>
        <begin position="28"/>
        <end position="54"/>
    </location>
</feature>
<keyword evidence="3" id="KW-1185">Reference proteome</keyword>
<proteinExistence type="predicted"/>
<dbReference type="Proteomes" id="UP000247917">
    <property type="component" value="Chromosome"/>
</dbReference>
<dbReference type="EMBL" id="CP029812">
    <property type="protein sequence ID" value="AWU40065.1"/>
    <property type="molecule type" value="Genomic_DNA"/>
</dbReference>
<reference evidence="2 3" key="1">
    <citation type="journal article" date="2018" name="Genome Biol. Evol.">
        <title>Parallel and Gradual Genome Erosion in the Blattabacterium Endosymbionts of Mastotermes darwiniensis and Cryptocercus Wood Roaches.</title>
        <authorList>
            <person name="Kinjo Y."/>
            <person name="Bourguignon T."/>
            <person name="Tong K.J."/>
            <person name="Kuwahara H."/>
            <person name="Lim S.J."/>
            <person name="Yoon K.B."/>
            <person name="Shigenobu S."/>
            <person name="Park Y.C."/>
            <person name="Nalepa C.A."/>
            <person name="Hongoh Y."/>
            <person name="Ohkuma M."/>
            <person name="Lo N."/>
            <person name="Tokuda G."/>
        </authorList>
    </citation>
    <scope>NUCLEOTIDE SEQUENCE [LARGE SCALE GENOMIC DNA]</scope>
    <source>
        <strain evidence="2 3">CPUsv</strain>
    </source>
</reference>
<accession>A0ABM6WNR3</accession>
<gene>
    <name evidence="2" type="ORF">DM808_02825</name>
</gene>
<dbReference type="SUPFAM" id="SSF48452">
    <property type="entry name" value="TPR-like"/>
    <property type="match status" value="1"/>
</dbReference>
<evidence type="ECO:0000256" key="1">
    <source>
        <dbReference type="SAM" id="Phobius"/>
    </source>
</evidence>
<evidence type="ECO:0000313" key="3">
    <source>
        <dbReference type="Proteomes" id="UP000247917"/>
    </source>
</evidence>